<dbReference type="FunFam" id="3.30.300.10:FF:000002">
    <property type="entry name" value="GMP synthase [glutamine-hydrolyzing]"/>
    <property type="match status" value="1"/>
</dbReference>
<dbReference type="SUPFAM" id="SSF52317">
    <property type="entry name" value="Class I glutamine amidotransferase-like"/>
    <property type="match status" value="1"/>
</dbReference>
<dbReference type="CDD" id="cd01997">
    <property type="entry name" value="GMP_synthase_C"/>
    <property type="match status" value="1"/>
</dbReference>
<evidence type="ECO:0000256" key="1">
    <source>
        <dbReference type="ARBA" id="ARBA00002332"/>
    </source>
</evidence>
<reference evidence="12 13" key="1">
    <citation type="submission" date="2019-06" db="EMBL/GenBank/DDBJ databases">
        <title>Genomic insights into carbon and energy metabolism of Deferribacter autotrophicus revealed new metabolic traits in the phylum Deferribacteres.</title>
        <authorList>
            <person name="Slobodkin A.I."/>
            <person name="Slobodkina G.B."/>
            <person name="Allioux M."/>
            <person name="Alain K."/>
            <person name="Jebbar M."/>
            <person name="Shadrin V."/>
            <person name="Kublanov I.V."/>
            <person name="Toshchakov S.V."/>
            <person name="Bonch-Osmolovskaya E.A."/>
        </authorList>
    </citation>
    <scope>NUCLEOTIDE SEQUENCE [LARGE SCALE GENOMIC DNA]</scope>
    <source>
        <strain evidence="12 13">SL50</strain>
    </source>
</reference>
<dbReference type="Proteomes" id="UP000322876">
    <property type="component" value="Unassembled WGS sequence"/>
</dbReference>
<dbReference type="NCBIfam" id="NF000848">
    <property type="entry name" value="PRK00074.1"/>
    <property type="match status" value="1"/>
</dbReference>
<evidence type="ECO:0000256" key="8">
    <source>
        <dbReference type="ARBA" id="ARBA00022962"/>
    </source>
</evidence>
<dbReference type="GO" id="GO:0005524">
    <property type="term" value="F:ATP binding"/>
    <property type="evidence" value="ECO:0007669"/>
    <property type="project" value="UniProtKB-UniRule"/>
</dbReference>
<accession>A0A5A8F4D9</accession>
<dbReference type="SUPFAM" id="SSF54810">
    <property type="entry name" value="GMP synthetase C-terminal dimerisation domain"/>
    <property type="match status" value="1"/>
</dbReference>
<gene>
    <name evidence="9 12" type="primary">guaA</name>
    <name evidence="12" type="ORF">FHQ18_04240</name>
</gene>
<dbReference type="PANTHER" id="PTHR11922">
    <property type="entry name" value="GMP SYNTHASE-RELATED"/>
    <property type="match status" value="1"/>
</dbReference>
<dbReference type="CDD" id="cd01742">
    <property type="entry name" value="GATase1_GMP_Synthase"/>
    <property type="match status" value="1"/>
</dbReference>
<dbReference type="Gene3D" id="3.30.300.10">
    <property type="match status" value="1"/>
</dbReference>
<evidence type="ECO:0000256" key="3">
    <source>
        <dbReference type="ARBA" id="ARBA00022598"/>
    </source>
</evidence>
<evidence type="ECO:0000256" key="4">
    <source>
        <dbReference type="ARBA" id="ARBA00022741"/>
    </source>
</evidence>
<dbReference type="FunFam" id="3.40.50.620:FF:000001">
    <property type="entry name" value="GMP synthase [glutamine-hydrolyzing]"/>
    <property type="match status" value="1"/>
</dbReference>
<feature type="domain" description="GMPS ATP-PPase" evidence="11">
    <location>
        <begin position="201"/>
        <end position="392"/>
    </location>
</feature>
<dbReference type="NCBIfam" id="TIGR00884">
    <property type="entry name" value="guaA_Cterm"/>
    <property type="match status" value="1"/>
</dbReference>
<feature type="active site" evidence="9">
    <location>
        <position position="174"/>
    </location>
</feature>
<dbReference type="InterPro" id="IPR025777">
    <property type="entry name" value="GMPS_ATP_PPase_dom"/>
</dbReference>
<dbReference type="InterPro" id="IPR022955">
    <property type="entry name" value="GMP_synthase"/>
</dbReference>
<dbReference type="EMBL" id="VFJB01000004">
    <property type="protein sequence ID" value="KAA0258376.1"/>
    <property type="molecule type" value="Genomic_DNA"/>
</dbReference>
<keyword evidence="5 9" id="KW-0332">GMP biosynthesis</keyword>
<name>A0A5A8F4D9_9BACT</name>
<dbReference type="SUPFAM" id="SSF52402">
    <property type="entry name" value="Adenine nucleotide alpha hydrolases-like"/>
    <property type="match status" value="1"/>
</dbReference>
<dbReference type="InterPro" id="IPR022310">
    <property type="entry name" value="NAD/GMP_synthase"/>
</dbReference>
<organism evidence="12 13">
    <name type="scientific">Deferribacter autotrophicus</name>
    <dbReference type="NCBI Taxonomy" id="500465"/>
    <lineage>
        <taxon>Bacteria</taxon>
        <taxon>Pseudomonadati</taxon>
        <taxon>Deferribacterota</taxon>
        <taxon>Deferribacteres</taxon>
        <taxon>Deferribacterales</taxon>
        <taxon>Deferribacteraceae</taxon>
        <taxon>Deferribacter</taxon>
    </lineage>
</organism>
<keyword evidence="4 9" id="KW-0547">Nucleotide-binding</keyword>
<dbReference type="HAMAP" id="MF_00344">
    <property type="entry name" value="GMP_synthase"/>
    <property type="match status" value="1"/>
</dbReference>
<evidence type="ECO:0000256" key="7">
    <source>
        <dbReference type="ARBA" id="ARBA00022840"/>
    </source>
</evidence>
<dbReference type="UniPathway" id="UPA00189">
    <property type="reaction ID" value="UER00296"/>
</dbReference>
<proteinExistence type="inferred from homology"/>
<evidence type="ECO:0000259" key="11">
    <source>
        <dbReference type="PROSITE" id="PS51553"/>
    </source>
</evidence>
<dbReference type="Pfam" id="PF00958">
    <property type="entry name" value="GMP_synt_C"/>
    <property type="match status" value="1"/>
</dbReference>
<keyword evidence="8 9" id="KW-0315">Glutamine amidotransferase</keyword>
<keyword evidence="6 9" id="KW-0658">Purine biosynthesis</keyword>
<dbReference type="InterPro" id="IPR001674">
    <property type="entry name" value="GMP_synth_C"/>
</dbReference>
<feature type="binding site" evidence="10">
    <location>
        <begin position="228"/>
        <end position="234"/>
    </location>
    <ligand>
        <name>ATP</name>
        <dbReference type="ChEBI" id="CHEBI:30616"/>
    </ligand>
</feature>
<dbReference type="GO" id="GO:0005829">
    <property type="term" value="C:cytosol"/>
    <property type="evidence" value="ECO:0007669"/>
    <property type="project" value="TreeGrafter"/>
</dbReference>
<dbReference type="InterPro" id="IPR017926">
    <property type="entry name" value="GATASE"/>
</dbReference>
<dbReference type="InterPro" id="IPR014729">
    <property type="entry name" value="Rossmann-like_a/b/a_fold"/>
</dbReference>
<evidence type="ECO:0000256" key="5">
    <source>
        <dbReference type="ARBA" id="ARBA00022749"/>
    </source>
</evidence>
<evidence type="ECO:0000256" key="9">
    <source>
        <dbReference type="HAMAP-Rule" id="MF_00344"/>
    </source>
</evidence>
<comment type="caution">
    <text evidence="12">The sequence shown here is derived from an EMBL/GenBank/DDBJ whole genome shotgun (WGS) entry which is preliminary data.</text>
</comment>
<comment type="catalytic activity">
    <reaction evidence="9">
        <text>XMP + L-glutamine + ATP + H2O = GMP + L-glutamate + AMP + diphosphate + 2 H(+)</text>
        <dbReference type="Rhea" id="RHEA:11680"/>
        <dbReference type="ChEBI" id="CHEBI:15377"/>
        <dbReference type="ChEBI" id="CHEBI:15378"/>
        <dbReference type="ChEBI" id="CHEBI:29985"/>
        <dbReference type="ChEBI" id="CHEBI:30616"/>
        <dbReference type="ChEBI" id="CHEBI:33019"/>
        <dbReference type="ChEBI" id="CHEBI:57464"/>
        <dbReference type="ChEBI" id="CHEBI:58115"/>
        <dbReference type="ChEBI" id="CHEBI:58359"/>
        <dbReference type="ChEBI" id="CHEBI:456215"/>
        <dbReference type="EC" id="6.3.5.2"/>
    </reaction>
</comment>
<dbReference type="PRINTS" id="PR00097">
    <property type="entry name" value="ANTSNTHASEII"/>
</dbReference>
<protein>
    <recommendedName>
        <fullName evidence="9">GMP synthase [glutamine-hydrolyzing]</fullName>
        <ecNumber evidence="9">6.3.5.2</ecNumber>
    </recommendedName>
    <alternativeName>
        <fullName evidence="9">GMP synthetase</fullName>
    </alternativeName>
    <alternativeName>
        <fullName evidence="9">Glutamine amidotransferase</fullName>
    </alternativeName>
</protein>
<dbReference type="PROSITE" id="PS51553">
    <property type="entry name" value="GMPS_ATP_PPASE"/>
    <property type="match status" value="1"/>
</dbReference>
<dbReference type="InterPro" id="IPR004739">
    <property type="entry name" value="GMP_synth_GATase"/>
</dbReference>
<evidence type="ECO:0000256" key="10">
    <source>
        <dbReference type="PROSITE-ProRule" id="PRU00886"/>
    </source>
</evidence>
<keyword evidence="3 9" id="KW-0436">Ligase</keyword>
<keyword evidence="13" id="KW-1185">Reference proteome</keyword>
<dbReference type="Gene3D" id="3.40.50.880">
    <property type="match status" value="1"/>
</dbReference>
<dbReference type="PANTHER" id="PTHR11922:SF2">
    <property type="entry name" value="GMP SYNTHASE [GLUTAMINE-HYDROLYZING]"/>
    <property type="match status" value="1"/>
</dbReference>
<evidence type="ECO:0000313" key="12">
    <source>
        <dbReference type="EMBL" id="KAA0258376.1"/>
    </source>
</evidence>
<dbReference type="PRINTS" id="PR00096">
    <property type="entry name" value="GATASE"/>
</dbReference>
<dbReference type="AlphaFoldDB" id="A0A5A8F4D9"/>
<comment type="pathway">
    <text evidence="2 9">Purine metabolism; GMP biosynthesis; GMP from XMP (L-Gln route): step 1/1.</text>
</comment>
<dbReference type="OrthoDB" id="9802219at2"/>
<dbReference type="Gene3D" id="3.40.50.620">
    <property type="entry name" value="HUPs"/>
    <property type="match status" value="1"/>
</dbReference>
<dbReference type="Pfam" id="PF00117">
    <property type="entry name" value="GATase"/>
    <property type="match status" value="1"/>
</dbReference>
<dbReference type="PRINTS" id="PR00099">
    <property type="entry name" value="CPSGATASE"/>
</dbReference>
<evidence type="ECO:0000256" key="6">
    <source>
        <dbReference type="ARBA" id="ARBA00022755"/>
    </source>
</evidence>
<dbReference type="InterPro" id="IPR029062">
    <property type="entry name" value="Class_I_gatase-like"/>
</dbReference>
<dbReference type="NCBIfam" id="TIGR00888">
    <property type="entry name" value="guaA_Nterm"/>
    <property type="match status" value="1"/>
</dbReference>
<feature type="active site" evidence="9">
    <location>
        <position position="176"/>
    </location>
</feature>
<dbReference type="RefSeq" id="WP_149265933.1">
    <property type="nucleotide sequence ID" value="NZ_VFJB01000004.1"/>
</dbReference>
<comment type="subunit">
    <text evidence="9">Homodimer.</text>
</comment>
<dbReference type="FunFam" id="3.40.50.880:FF:000001">
    <property type="entry name" value="GMP synthase [glutamine-hydrolyzing]"/>
    <property type="match status" value="1"/>
</dbReference>
<comment type="function">
    <text evidence="1 9">Catalyzes the synthesis of GMP from XMP.</text>
</comment>
<dbReference type="Pfam" id="PF02540">
    <property type="entry name" value="NAD_synthase"/>
    <property type="match status" value="1"/>
</dbReference>
<dbReference type="GO" id="GO:0003921">
    <property type="term" value="F:GMP synthase activity"/>
    <property type="evidence" value="ECO:0007669"/>
    <property type="project" value="InterPro"/>
</dbReference>
<feature type="active site" description="Nucleophile" evidence="9">
    <location>
        <position position="84"/>
    </location>
</feature>
<evidence type="ECO:0000256" key="2">
    <source>
        <dbReference type="ARBA" id="ARBA00005153"/>
    </source>
</evidence>
<evidence type="ECO:0000313" key="13">
    <source>
        <dbReference type="Proteomes" id="UP000322876"/>
    </source>
</evidence>
<dbReference type="EC" id="6.3.5.2" evidence="9"/>
<sequence>MDYLNNKILILDFGSQYTQLIARRIRESRVYCEIFPFNCGIDKIKDFNPKGIILSGGPKSVYDVGAPIIDKDIYELGVPVLGICYGMQLMCTHFGGVVAKAQKREYGHAELMIKKDDLLFDDIPLDNGKLKVWMSHGDRLEEIPSDFEVIGFTANSPIAAMKHKEKPYYAIQFHPEVAHTDYGSQLLANFAIKVCNCLPVWTPGNFILNEIEKIREMVGDKRVLCALSGGVDSSVVAVLLHEAIGDQLTCVFVNNGLLRKNEPEQVVKTFKENFKINLVYVDAEEEFLKSLRGVTEPERKRKIIGNLFIKIFEREASKLGEFHFLAQGTLYPDVIESVSFKGPSATIKTHHNVGGLPEKMNFKLIEPLRELFKDEVRQVGLELGLPEDIVYRHPFPGPGLAIRVLGDVTKERLNILREADFIAIEEIKKAGLYREIWQAFTVLLPVKSVGVMGDERTYEHVLAFRAVTSLDGMTADWGRIPYDVLARISNRIINEVKGINRVVYDISSKPPATIEWE</sequence>
<keyword evidence="7 9" id="KW-0067">ATP-binding</keyword>
<dbReference type="PROSITE" id="PS51273">
    <property type="entry name" value="GATASE_TYPE_1"/>
    <property type="match status" value="1"/>
</dbReference>